<keyword evidence="4" id="KW-1185">Reference proteome</keyword>
<feature type="region of interest" description="Disordered" evidence="1">
    <location>
        <begin position="366"/>
        <end position="392"/>
    </location>
</feature>
<dbReference type="EMBL" id="JAULSY010000158">
    <property type="protein sequence ID" value="KAK0660881.1"/>
    <property type="molecule type" value="Genomic_DNA"/>
</dbReference>
<dbReference type="PROSITE" id="PS51412">
    <property type="entry name" value="MACPF_2"/>
    <property type="match status" value="1"/>
</dbReference>
<name>A0AA39YZ73_9PEZI</name>
<dbReference type="AlphaFoldDB" id="A0AA39YZ73"/>
<dbReference type="InterPro" id="IPR020864">
    <property type="entry name" value="MACPF"/>
</dbReference>
<accession>A0AA39YZ73</accession>
<dbReference type="Proteomes" id="UP001174997">
    <property type="component" value="Unassembled WGS sequence"/>
</dbReference>
<evidence type="ECO:0000313" key="4">
    <source>
        <dbReference type="Proteomes" id="UP001174997"/>
    </source>
</evidence>
<protein>
    <recommendedName>
        <fullName evidence="2">MACPF domain-containing protein</fullName>
    </recommendedName>
</protein>
<sequence length="819" mass="91226">MVTFQLIGEPAAGAAAGSGGTKEAAVRKQSAIGIGELRKRCGGEENLKWESITMDLINQEIIRLQLAKEFDIWDGLESKLLDYNLAFGSYCSRVWKHDASFHGKLAVLYGLKKDHDKQTVQQVYQAGDFLIKFVQVKDEKPIPVGSVWVKKQVDQTEKDVLLWTTLQDMTLATFRGRIRTMSQLATKHEFCLLDGSPLPDTTTFASYVNLLASPFENSVPSISLRFKEVESRWTGGDKARAAVKDIVSPKLKSEDLLGPLITPGTVDYLDKSKLNLNNVTLEALTKQDLSSKPLSVPSKLDEHEWSLIIQNCHVMNGWYIDEQTNQIKIAARPGPLYSFSAWGTNSDTFLSFTLRKNLNIAAAKAKPTVGGNQSTAGNDKQEGSDKPNAIPSYMVNDGTKIDIVTVEDETRHSFIRNNFEKSSTETTVSGGYGGLGVGVSGGMSSESQRGHRDEQKKFTSKMIGNYMIPRVTLMLKPEDLEPTAEMATELKRIQTKKDAMDVRRFYRRFGQLFAQEVALGGMLVSTRVIEAKETTEEEKTKESFKTAIGLSITTPIDLGVEIKHENTRGKDQSDLQGKKGVNDRVVFEAIGGNTILAANPQQWCSSVGDHLNWRVIERSDLQPMVETISSTPRFENASQWFSVTAPSLLTEFIEIPRSMQILAQIRFKGTNAQNKPEYLVHQANKPIAIALDSNPVDPPKFQGPRVSSYDRATWGARDAKFFVPCISTSGHEPIWTIRKAPKGEKPLSAFPSTEPLGDNDTFCLTFDFINNNRGYRDFVDDERGYRRRDYPEATNDRLLLAQPVDGAGMFDMSTVKKWG</sequence>
<comment type="caution">
    <text evidence="3">The sequence shown here is derived from an EMBL/GenBank/DDBJ whole genome shotgun (WGS) entry which is preliminary data.</text>
</comment>
<proteinExistence type="predicted"/>
<feature type="domain" description="MACPF" evidence="2">
    <location>
        <begin position="325"/>
        <end position="656"/>
    </location>
</feature>
<dbReference type="Pfam" id="PF01823">
    <property type="entry name" value="MACPF"/>
    <property type="match status" value="1"/>
</dbReference>
<organism evidence="3 4">
    <name type="scientific">Cercophora samala</name>
    <dbReference type="NCBI Taxonomy" id="330535"/>
    <lineage>
        <taxon>Eukaryota</taxon>
        <taxon>Fungi</taxon>
        <taxon>Dikarya</taxon>
        <taxon>Ascomycota</taxon>
        <taxon>Pezizomycotina</taxon>
        <taxon>Sordariomycetes</taxon>
        <taxon>Sordariomycetidae</taxon>
        <taxon>Sordariales</taxon>
        <taxon>Lasiosphaeriaceae</taxon>
        <taxon>Cercophora</taxon>
    </lineage>
</organism>
<reference evidence="3" key="1">
    <citation type="submission" date="2023-06" db="EMBL/GenBank/DDBJ databases">
        <title>Genome-scale phylogeny and comparative genomics of the fungal order Sordariales.</title>
        <authorList>
            <consortium name="Lawrence Berkeley National Laboratory"/>
            <person name="Hensen N."/>
            <person name="Bonometti L."/>
            <person name="Westerberg I."/>
            <person name="Brannstrom I.O."/>
            <person name="Guillou S."/>
            <person name="Cros-Aarteil S."/>
            <person name="Calhoun S."/>
            <person name="Haridas S."/>
            <person name="Kuo A."/>
            <person name="Mondo S."/>
            <person name="Pangilinan J."/>
            <person name="Riley R."/>
            <person name="Labutti K."/>
            <person name="Andreopoulos B."/>
            <person name="Lipzen A."/>
            <person name="Chen C."/>
            <person name="Yanf M."/>
            <person name="Daum C."/>
            <person name="Ng V."/>
            <person name="Clum A."/>
            <person name="Steindorff A."/>
            <person name="Ohm R."/>
            <person name="Martin F."/>
            <person name="Silar P."/>
            <person name="Natvig D."/>
            <person name="Lalanne C."/>
            <person name="Gautier V."/>
            <person name="Ament-Velasquez S.L."/>
            <person name="Kruys A."/>
            <person name="Hutchinson M.I."/>
            <person name="Powell A.J."/>
            <person name="Barry K."/>
            <person name="Miller A.N."/>
            <person name="Grigoriev I.V."/>
            <person name="Debuchy R."/>
            <person name="Gladieux P."/>
            <person name="Thoren M.H."/>
            <person name="Johannesson H."/>
        </authorList>
    </citation>
    <scope>NUCLEOTIDE SEQUENCE</scope>
    <source>
        <strain evidence="3">CBS 307.81</strain>
    </source>
</reference>
<evidence type="ECO:0000313" key="3">
    <source>
        <dbReference type="EMBL" id="KAK0660881.1"/>
    </source>
</evidence>
<gene>
    <name evidence="3" type="ORF">QBC41DRAFT_383282</name>
</gene>
<evidence type="ECO:0000259" key="2">
    <source>
        <dbReference type="PROSITE" id="PS51412"/>
    </source>
</evidence>
<evidence type="ECO:0000256" key="1">
    <source>
        <dbReference type="SAM" id="MobiDB-lite"/>
    </source>
</evidence>